<reference evidence="2 3" key="1">
    <citation type="journal article" date="2011" name="Stand. Genomic Sci.">
        <title>Complete genome sequence of the filamentous gliding predatory bacterium Herpetosiphon aurantiacus type strain (114-95(T)).</title>
        <authorList>
            <person name="Kiss H."/>
            <person name="Nett M."/>
            <person name="Domin N."/>
            <person name="Martin K."/>
            <person name="Maresca J.A."/>
            <person name="Copeland A."/>
            <person name="Lapidus A."/>
            <person name="Lucas S."/>
            <person name="Berry K.W."/>
            <person name="Glavina Del Rio T."/>
            <person name="Dalin E."/>
            <person name="Tice H."/>
            <person name="Pitluck S."/>
            <person name="Richardson P."/>
            <person name="Bruce D."/>
            <person name="Goodwin L."/>
            <person name="Han C."/>
            <person name="Detter J.C."/>
            <person name="Schmutz J."/>
            <person name="Brettin T."/>
            <person name="Land M."/>
            <person name="Hauser L."/>
            <person name="Kyrpides N.C."/>
            <person name="Ivanova N."/>
            <person name="Goker M."/>
            <person name="Woyke T."/>
            <person name="Klenk H.P."/>
            <person name="Bryant D.A."/>
        </authorList>
    </citation>
    <scope>NUCLEOTIDE SEQUENCE [LARGE SCALE GENOMIC DNA]</scope>
    <source>
        <strain evidence="3">ATCC 23779 / DSM 785 / 114-95</strain>
        <plasmid evidence="2">pHAU02</plasmid>
    </source>
</reference>
<dbReference type="KEGG" id="hau:Haur_5269"/>
<feature type="compositionally biased region" description="Low complexity" evidence="1">
    <location>
        <begin position="238"/>
        <end position="290"/>
    </location>
</feature>
<dbReference type="PANTHER" id="PTHR15124:SF27">
    <property type="entry name" value="MIGRATION AND INVASION ENHANCER 1"/>
    <property type="match status" value="1"/>
</dbReference>
<dbReference type="InterPro" id="IPR051441">
    <property type="entry name" value="SelW_related"/>
</dbReference>
<dbReference type="Proteomes" id="UP000000787">
    <property type="component" value="Plasmid pHAU02"/>
</dbReference>
<dbReference type="AlphaFoldDB" id="A9B982"/>
<feature type="region of interest" description="Disordered" evidence="1">
    <location>
        <begin position="238"/>
        <end position="305"/>
    </location>
</feature>
<dbReference type="InParanoid" id="A9B982"/>
<accession>A9B982</accession>
<name>A9B982_HERA2</name>
<sequence length="305" mass="33066">MDHRNESGRLMGRMRVGGWMGVGMVGLVAWLLALPAVYPAGAATDPPLHGGTNTGADRPRRSVPTPILDRGWDYAYHQAMGVDPQVELVPGQTYPFVHAAHGVIDQTTGVTISVIRPAESMTDLSILYGTGIPNNVAPYQSCDLEFAFVFVGSFRGQPEQSHFIEQCMIPPYPSGTRVWYRVYGAPSVGEDPFYRFLLPGLGLEPCTQINILGQCIHPSLLFPELHLPYNFYDVGNASPTPTNTPTETPTTTPTNTPTETSTPTNTPTNTPTETPTPTSTPTSTPTATMTPIPPRSTVFLPWAQK</sequence>
<dbReference type="HOGENOM" id="CLU_061144_0_0_0"/>
<evidence type="ECO:0000313" key="2">
    <source>
        <dbReference type="EMBL" id="ABX07896.1"/>
    </source>
</evidence>
<gene>
    <name evidence="2" type="ordered locus">Haur_5269</name>
</gene>
<geneLocation type="plasmid" evidence="2 3">
    <name>pHAU02</name>
</geneLocation>
<dbReference type="BioCyc" id="HAUR316274:GHYA-5331-MONOMER"/>
<dbReference type="EMBL" id="CP000877">
    <property type="protein sequence ID" value="ABX07896.1"/>
    <property type="molecule type" value="Genomic_DNA"/>
</dbReference>
<proteinExistence type="predicted"/>
<evidence type="ECO:0000313" key="3">
    <source>
        <dbReference type="Proteomes" id="UP000000787"/>
    </source>
</evidence>
<protein>
    <submittedName>
        <fullName evidence="2">Uncharacterized protein</fullName>
    </submittedName>
</protein>
<dbReference type="eggNOG" id="COG0366">
    <property type="taxonomic scope" value="Bacteria"/>
</dbReference>
<keyword evidence="2" id="KW-0614">Plasmid</keyword>
<organism evidence="2 3">
    <name type="scientific">Herpetosiphon aurantiacus (strain ATCC 23779 / DSM 785 / 114-95)</name>
    <dbReference type="NCBI Taxonomy" id="316274"/>
    <lineage>
        <taxon>Bacteria</taxon>
        <taxon>Bacillati</taxon>
        <taxon>Chloroflexota</taxon>
        <taxon>Chloroflexia</taxon>
        <taxon>Herpetosiphonales</taxon>
        <taxon>Herpetosiphonaceae</taxon>
        <taxon>Herpetosiphon</taxon>
    </lineage>
</organism>
<dbReference type="PANTHER" id="PTHR15124">
    <property type="entry name" value="SELENOPROTEIN W"/>
    <property type="match status" value="1"/>
</dbReference>
<keyword evidence="3" id="KW-1185">Reference proteome</keyword>
<evidence type="ECO:0000256" key="1">
    <source>
        <dbReference type="SAM" id="MobiDB-lite"/>
    </source>
</evidence>